<evidence type="ECO:0000256" key="3">
    <source>
        <dbReference type="ARBA" id="ARBA00022475"/>
    </source>
</evidence>
<dbReference type="InterPro" id="IPR024862">
    <property type="entry name" value="TRPV"/>
</dbReference>
<evidence type="ECO:0000256" key="11">
    <source>
        <dbReference type="ARBA" id="ARBA00023303"/>
    </source>
</evidence>
<evidence type="ECO:0000256" key="4">
    <source>
        <dbReference type="ARBA" id="ARBA00022568"/>
    </source>
</evidence>
<feature type="transmembrane region" description="Helical" evidence="15">
    <location>
        <begin position="651"/>
        <end position="670"/>
    </location>
</feature>
<dbReference type="Pfam" id="PF00520">
    <property type="entry name" value="Ion_trans"/>
    <property type="match status" value="1"/>
</dbReference>
<feature type="domain" description="Ion transport" evidence="16">
    <location>
        <begin position="616"/>
        <end position="762"/>
    </location>
</feature>
<keyword evidence="5 15" id="KW-0812">Transmembrane</keyword>
<dbReference type="PANTHER" id="PTHR10582:SF2">
    <property type="entry name" value="INACTIVE"/>
    <property type="match status" value="1"/>
</dbReference>
<reference evidence="17 18" key="1">
    <citation type="submission" date="2016-07" db="EMBL/GenBank/DDBJ databases">
        <title>Pervasive Adenine N6-methylation of Active Genes in Fungi.</title>
        <authorList>
            <consortium name="DOE Joint Genome Institute"/>
            <person name="Mondo S.J."/>
            <person name="Dannebaum R.O."/>
            <person name="Kuo R.C."/>
            <person name="Labutti K."/>
            <person name="Haridas S."/>
            <person name="Kuo A."/>
            <person name="Salamov A."/>
            <person name="Ahrendt S.R."/>
            <person name="Lipzen A."/>
            <person name="Sullivan W."/>
            <person name="Andreopoulos W.B."/>
            <person name="Clum A."/>
            <person name="Lindquist E."/>
            <person name="Daum C."/>
            <person name="Ramamoorthy G.K."/>
            <person name="Gryganskyi A."/>
            <person name="Culley D."/>
            <person name="Magnuson J.K."/>
            <person name="James T.Y."/>
            <person name="O'Malley M.A."/>
            <person name="Stajich J.E."/>
            <person name="Spatafora J.W."/>
            <person name="Visel A."/>
            <person name="Grigoriev I.V."/>
        </authorList>
    </citation>
    <scope>NUCLEOTIDE SEQUENCE [LARGE SCALE GENOMIC DNA]</scope>
    <source>
        <strain evidence="17 18">JEL800</strain>
    </source>
</reference>
<dbReference type="InterPro" id="IPR036770">
    <property type="entry name" value="Ankyrin_rpt-contain_sf"/>
</dbReference>
<dbReference type="InterPro" id="IPR002110">
    <property type="entry name" value="Ankyrin_rpt"/>
</dbReference>
<keyword evidence="9" id="KW-0406">Ion transport</keyword>
<keyword evidence="11" id="KW-0407">Ion channel</keyword>
<keyword evidence="10 15" id="KW-0472">Membrane</keyword>
<comment type="subcellular location">
    <subcellularLocation>
        <location evidence="1">Cell membrane</location>
        <topology evidence="1">Multi-pass membrane protein</topology>
    </subcellularLocation>
</comment>
<evidence type="ECO:0000256" key="5">
    <source>
        <dbReference type="ARBA" id="ARBA00022692"/>
    </source>
</evidence>
<evidence type="ECO:0000259" key="16">
    <source>
        <dbReference type="Pfam" id="PF00520"/>
    </source>
</evidence>
<evidence type="ECO:0000256" key="14">
    <source>
        <dbReference type="SAM" id="MobiDB-lite"/>
    </source>
</evidence>
<keyword evidence="4" id="KW-0109">Calcium transport</keyword>
<dbReference type="Gene3D" id="1.25.40.20">
    <property type="entry name" value="Ankyrin repeat-containing domain"/>
    <property type="match status" value="1"/>
</dbReference>
<dbReference type="SMART" id="SM00248">
    <property type="entry name" value="ANK"/>
    <property type="match status" value="3"/>
</dbReference>
<accession>A0A1Y2C492</accession>
<comment type="caution">
    <text evidence="17">The sequence shown here is derived from an EMBL/GenBank/DDBJ whole genome shotgun (WGS) entry which is preliminary data.</text>
</comment>
<protein>
    <recommendedName>
        <fullName evidence="16">Ion transport domain-containing protein</fullName>
    </recommendedName>
</protein>
<feature type="transmembrane region" description="Helical" evidence="15">
    <location>
        <begin position="497"/>
        <end position="518"/>
    </location>
</feature>
<evidence type="ECO:0000256" key="10">
    <source>
        <dbReference type="ARBA" id="ARBA00023136"/>
    </source>
</evidence>
<dbReference type="GO" id="GO:0098703">
    <property type="term" value="P:calcium ion import across plasma membrane"/>
    <property type="evidence" value="ECO:0007669"/>
    <property type="project" value="TreeGrafter"/>
</dbReference>
<dbReference type="PANTHER" id="PTHR10582">
    <property type="entry name" value="TRANSIENT RECEPTOR POTENTIAL ION CHANNEL PROTEIN"/>
    <property type="match status" value="1"/>
</dbReference>
<dbReference type="PROSITE" id="PS50088">
    <property type="entry name" value="ANK_REPEAT"/>
    <property type="match status" value="1"/>
</dbReference>
<keyword evidence="13" id="KW-0175">Coiled coil</keyword>
<feature type="transmembrane region" description="Helical" evidence="15">
    <location>
        <begin position="727"/>
        <end position="749"/>
    </location>
</feature>
<evidence type="ECO:0000313" key="18">
    <source>
        <dbReference type="Proteomes" id="UP000193642"/>
    </source>
</evidence>
<dbReference type="GO" id="GO:0005886">
    <property type="term" value="C:plasma membrane"/>
    <property type="evidence" value="ECO:0007669"/>
    <property type="project" value="UniProtKB-SubCell"/>
</dbReference>
<keyword evidence="2" id="KW-0813">Transport</keyword>
<dbReference type="GO" id="GO:0005216">
    <property type="term" value="F:monoatomic ion channel activity"/>
    <property type="evidence" value="ECO:0007669"/>
    <property type="project" value="InterPro"/>
</dbReference>
<organism evidence="17 18">
    <name type="scientific">Rhizoclosmatium globosum</name>
    <dbReference type="NCBI Taxonomy" id="329046"/>
    <lineage>
        <taxon>Eukaryota</taxon>
        <taxon>Fungi</taxon>
        <taxon>Fungi incertae sedis</taxon>
        <taxon>Chytridiomycota</taxon>
        <taxon>Chytridiomycota incertae sedis</taxon>
        <taxon>Chytridiomycetes</taxon>
        <taxon>Chytridiales</taxon>
        <taxon>Chytriomycetaceae</taxon>
        <taxon>Rhizoclosmatium</taxon>
    </lineage>
</organism>
<evidence type="ECO:0000256" key="12">
    <source>
        <dbReference type="PROSITE-ProRule" id="PRU00023"/>
    </source>
</evidence>
<dbReference type="InterPro" id="IPR005821">
    <property type="entry name" value="Ion_trans_dom"/>
</dbReference>
<keyword evidence="7" id="KW-0106">Calcium</keyword>
<dbReference type="SUPFAM" id="SSF48403">
    <property type="entry name" value="Ankyrin repeat"/>
    <property type="match status" value="1"/>
</dbReference>
<keyword evidence="3" id="KW-1003">Cell membrane</keyword>
<sequence length="929" mass="105070">MQPPSSGSRPVNALGQRFLHRHGTDYAASANVNHHGSAHSKPATDSVAAQIGQFVSLVFTGGESVGAETISEEESTKLSGDLLRTHMLEQEHSLWSILLRENDGDFHLTPHEFMAFYHKNKRSFFAKHGFDMLLERGPNGESILCHVVLYKKMSLLKFMLGVGFCSESGIAYDDLPFNPIEAPKGGLTRFPRLHQIANMVYEGPTYHGEHVAHIMSVVFQDKNDDSDPIQLQDETSAVFWIDTLIRKAGADVAMPRAQGSFFSQQELYLGETVLAFAACMGNKKLVKYLVLHAGVDPNQRDSYNNNVLHVLCFWGLYEDGMLATMDADGPAKTQSRIKDDGRVTQIISIKDDSIFAFLCSKRTQYSFKGDKHLSEEELQRYEEEIQDLRITADDLAMNSQGDTPFLVAVRRGNVDMVQAYLDYKRTVMWTFGPIELARYSVTEIDTYIDRDSMNHSVGALTLAVRLNHIPIINLPIFRKLLDSKWILYAKYLFWRDFILHLGHMFLFTVMIALLPNGYEYTDPNRYGLRSRILSIPLENTHDAIRFVTEIALVAINIGTVVDDIVEYRHVKENFSTGFGGAERLTTIGRVALFVAGVVCRLTGQWQAENIIWGLSALVGWGQVFFYTRGFENLGPLIIVLYRVIKDDVPNFMRLALLFIVAFGEALWLQMAPWGDMNTQLLNAGNSTANVGGAEWKTMPGGLWWSLRNFLIVNSSPYSDIRNSPVRVLGIGIFLIFVFLANYLLINVFIAMVGDTFSKVTGEATNQWLLSRAHLIMQYDEKILSHHYDEVNAAKAKRELEAAKAKQNKNLGEKNKDEDAEDEKAKRDLDELPEHLITRIGVPRPYLSEEIAAYNLVDSSLGTVRAFHHTKCYYELLMEVEKRNNQLLIKRVIATTDKNSPLHESNRYRNVKTTQTHDAAWTRSRRAARG</sequence>
<keyword evidence="12" id="KW-0040">ANK repeat</keyword>
<evidence type="ECO:0000256" key="7">
    <source>
        <dbReference type="ARBA" id="ARBA00022837"/>
    </source>
</evidence>
<evidence type="ECO:0000313" key="17">
    <source>
        <dbReference type="EMBL" id="ORY41852.1"/>
    </source>
</evidence>
<dbReference type="Pfam" id="PF00023">
    <property type="entry name" value="Ank"/>
    <property type="match status" value="1"/>
</dbReference>
<evidence type="ECO:0000256" key="13">
    <source>
        <dbReference type="SAM" id="Coils"/>
    </source>
</evidence>
<dbReference type="Proteomes" id="UP000193642">
    <property type="component" value="Unassembled WGS sequence"/>
</dbReference>
<dbReference type="OrthoDB" id="2139308at2759"/>
<keyword evidence="18" id="KW-1185">Reference proteome</keyword>
<feature type="region of interest" description="Disordered" evidence="14">
    <location>
        <begin position="803"/>
        <end position="827"/>
    </location>
</feature>
<gene>
    <name evidence="17" type="ORF">BCR33DRAFT_851890</name>
</gene>
<dbReference type="EMBL" id="MCGO01000030">
    <property type="protein sequence ID" value="ORY41852.1"/>
    <property type="molecule type" value="Genomic_DNA"/>
</dbReference>
<evidence type="ECO:0000256" key="1">
    <source>
        <dbReference type="ARBA" id="ARBA00004651"/>
    </source>
</evidence>
<feature type="compositionally biased region" description="Basic and acidic residues" evidence="14">
    <location>
        <begin position="810"/>
        <end position="827"/>
    </location>
</feature>
<evidence type="ECO:0000256" key="15">
    <source>
        <dbReference type="SAM" id="Phobius"/>
    </source>
</evidence>
<evidence type="ECO:0000256" key="9">
    <source>
        <dbReference type="ARBA" id="ARBA00023065"/>
    </source>
</evidence>
<feature type="repeat" description="ANK" evidence="12">
    <location>
        <begin position="269"/>
        <end position="302"/>
    </location>
</feature>
<evidence type="ECO:0000256" key="6">
    <source>
        <dbReference type="ARBA" id="ARBA00022737"/>
    </source>
</evidence>
<keyword evidence="6" id="KW-0677">Repeat</keyword>
<feature type="coiled-coil region" evidence="13">
    <location>
        <begin position="371"/>
        <end position="398"/>
    </location>
</feature>
<keyword evidence="8 15" id="KW-1133">Transmembrane helix</keyword>
<evidence type="ECO:0000256" key="8">
    <source>
        <dbReference type="ARBA" id="ARBA00022989"/>
    </source>
</evidence>
<dbReference type="AlphaFoldDB" id="A0A1Y2C492"/>
<name>A0A1Y2C492_9FUNG</name>
<dbReference type="STRING" id="329046.A0A1Y2C492"/>
<evidence type="ECO:0000256" key="2">
    <source>
        <dbReference type="ARBA" id="ARBA00022448"/>
    </source>
</evidence>
<proteinExistence type="predicted"/>